<name>A0ABV2DQB7_9HYPH</name>
<dbReference type="Proteomes" id="UP001548832">
    <property type="component" value="Unassembled WGS sequence"/>
</dbReference>
<gene>
    <name evidence="1" type="ORF">ABVQ20_35635</name>
</gene>
<evidence type="ECO:0000313" key="1">
    <source>
        <dbReference type="EMBL" id="MET2832287.1"/>
    </source>
</evidence>
<evidence type="ECO:0000313" key="2">
    <source>
        <dbReference type="Proteomes" id="UP001548832"/>
    </source>
</evidence>
<accession>A0ABV2DQB7</accession>
<dbReference type="RefSeq" id="WP_354464512.1">
    <property type="nucleotide sequence ID" value="NZ_JBEWSZ010000008.1"/>
</dbReference>
<protein>
    <recommendedName>
        <fullName evidence="3">Type II toxin-antitoxin system PemK/MazF family toxin</fullName>
    </recommendedName>
</protein>
<dbReference type="EMBL" id="JBEWSZ010000008">
    <property type="protein sequence ID" value="MET2832287.1"/>
    <property type="molecule type" value="Genomic_DNA"/>
</dbReference>
<evidence type="ECO:0008006" key="3">
    <source>
        <dbReference type="Google" id="ProtNLM"/>
    </source>
</evidence>
<keyword evidence="2" id="KW-1185">Reference proteome</keyword>
<sequence>MKRGEVYRFHYLWGHEAVRGEESGRKIRRVCLMMEVNGWLYLFPISGQAPQPREPGEERLYEIIPETERHRIGLGAEAEKVSHLILDDYNKVKLDELYDFESVTPVGSFSPRFLEKVARRFINAMRDRRPIAGLTRR</sequence>
<proteinExistence type="predicted"/>
<reference evidence="1 2" key="1">
    <citation type="submission" date="2024-06" db="EMBL/GenBank/DDBJ databases">
        <authorList>
            <person name="Kim D.-U."/>
        </authorList>
    </citation>
    <scope>NUCLEOTIDE SEQUENCE [LARGE SCALE GENOMIC DNA]</scope>
    <source>
        <strain evidence="1 2">KACC15460</strain>
    </source>
</reference>
<comment type="caution">
    <text evidence="1">The sequence shown here is derived from an EMBL/GenBank/DDBJ whole genome shotgun (WGS) entry which is preliminary data.</text>
</comment>
<organism evidence="1 2">
    <name type="scientific">Mesorhizobium shangrilense</name>
    <dbReference type="NCBI Taxonomy" id="460060"/>
    <lineage>
        <taxon>Bacteria</taxon>
        <taxon>Pseudomonadati</taxon>
        <taxon>Pseudomonadota</taxon>
        <taxon>Alphaproteobacteria</taxon>
        <taxon>Hyphomicrobiales</taxon>
        <taxon>Phyllobacteriaceae</taxon>
        <taxon>Mesorhizobium</taxon>
    </lineage>
</organism>